<dbReference type="SUPFAM" id="SSF56235">
    <property type="entry name" value="N-terminal nucleophile aminohydrolases (Ntn hydrolases)"/>
    <property type="match status" value="1"/>
</dbReference>
<dbReference type="InterPro" id="IPR043138">
    <property type="entry name" value="GGT_lsub"/>
</dbReference>
<dbReference type="EMBL" id="RQTK01000020">
    <property type="protein sequence ID" value="RUS91016.1"/>
    <property type="molecule type" value="Genomic_DNA"/>
</dbReference>
<organism evidence="3 4">
    <name type="scientific">Elysia chlorotica</name>
    <name type="common">Eastern emerald elysia</name>
    <name type="synonym">Sea slug</name>
    <dbReference type="NCBI Taxonomy" id="188477"/>
    <lineage>
        <taxon>Eukaryota</taxon>
        <taxon>Metazoa</taxon>
        <taxon>Spiralia</taxon>
        <taxon>Lophotrochozoa</taxon>
        <taxon>Mollusca</taxon>
        <taxon>Gastropoda</taxon>
        <taxon>Heterobranchia</taxon>
        <taxon>Euthyneura</taxon>
        <taxon>Panpulmonata</taxon>
        <taxon>Sacoglossa</taxon>
        <taxon>Placobranchoidea</taxon>
        <taxon>Plakobranchidae</taxon>
        <taxon>Elysia</taxon>
    </lineage>
</organism>
<dbReference type="NCBIfam" id="TIGR00066">
    <property type="entry name" value="g_glut_trans"/>
    <property type="match status" value="1"/>
</dbReference>
<keyword evidence="4" id="KW-1185">Reference proteome</keyword>
<dbReference type="Proteomes" id="UP000271974">
    <property type="component" value="Unassembled WGS sequence"/>
</dbReference>
<dbReference type="Pfam" id="PF01019">
    <property type="entry name" value="G_glu_transpept"/>
    <property type="match status" value="1"/>
</dbReference>
<name>A0A3S1A0V9_ELYCH</name>
<dbReference type="PRINTS" id="PR01210">
    <property type="entry name" value="GGTRANSPTASE"/>
</dbReference>
<feature type="active site" description="Nucleophile" evidence="1">
    <location>
        <position position="363"/>
    </location>
</feature>
<dbReference type="PANTHER" id="PTHR43881:SF1">
    <property type="entry name" value="GAMMA-GLUTAMYLTRANSPEPTIDASE (AFU_ORTHOLOGUE AFUA_4G13580)"/>
    <property type="match status" value="1"/>
</dbReference>
<accession>A0A3S1A0V9</accession>
<dbReference type="STRING" id="188477.A0A3S1A0V9"/>
<evidence type="ECO:0000256" key="1">
    <source>
        <dbReference type="PIRSR" id="PIRSR600101-1"/>
    </source>
</evidence>
<dbReference type="InterPro" id="IPR052896">
    <property type="entry name" value="GGT-like_enzyme"/>
</dbReference>
<dbReference type="OrthoDB" id="2015213at2759"/>
<reference evidence="3 4" key="1">
    <citation type="submission" date="2019-01" db="EMBL/GenBank/DDBJ databases">
        <title>A draft genome assembly of the solar-powered sea slug Elysia chlorotica.</title>
        <authorList>
            <person name="Cai H."/>
            <person name="Li Q."/>
            <person name="Fang X."/>
            <person name="Li J."/>
            <person name="Curtis N.E."/>
            <person name="Altenburger A."/>
            <person name="Shibata T."/>
            <person name="Feng M."/>
            <person name="Maeda T."/>
            <person name="Schwartz J.A."/>
            <person name="Shigenobu S."/>
            <person name="Lundholm N."/>
            <person name="Nishiyama T."/>
            <person name="Yang H."/>
            <person name="Hasebe M."/>
            <person name="Li S."/>
            <person name="Pierce S.K."/>
            <person name="Wang J."/>
        </authorList>
    </citation>
    <scope>NUCLEOTIDE SEQUENCE [LARGE SCALE GENOMIC DNA]</scope>
    <source>
        <strain evidence="3">EC2010</strain>
        <tissue evidence="3">Whole organism of an adult</tissue>
    </source>
</reference>
<evidence type="ECO:0000313" key="3">
    <source>
        <dbReference type="EMBL" id="RUS91016.1"/>
    </source>
</evidence>
<dbReference type="AlphaFoldDB" id="A0A3S1A0V9"/>
<proteinExistence type="predicted"/>
<protein>
    <recommendedName>
        <fullName evidence="5">Gamma-glutamyltransferase</fullName>
    </recommendedName>
</protein>
<dbReference type="InterPro" id="IPR029055">
    <property type="entry name" value="Ntn_hydrolases_N"/>
</dbReference>
<feature type="binding site" evidence="2">
    <location>
        <position position="448"/>
    </location>
    <ligand>
        <name>L-glutamate</name>
        <dbReference type="ChEBI" id="CHEBI:29985"/>
    </ligand>
</feature>
<dbReference type="PANTHER" id="PTHR43881">
    <property type="entry name" value="GAMMA-GLUTAMYLTRANSPEPTIDASE (AFU_ORTHOLOGUE AFUA_4G13580)"/>
    <property type="match status" value="1"/>
</dbReference>
<dbReference type="GO" id="GO:0036374">
    <property type="term" value="F:glutathione hydrolase activity"/>
    <property type="evidence" value="ECO:0007669"/>
    <property type="project" value="InterPro"/>
</dbReference>
<dbReference type="Gene3D" id="1.10.246.130">
    <property type="match status" value="1"/>
</dbReference>
<comment type="caution">
    <text evidence="3">The sequence shown here is derived from an EMBL/GenBank/DDBJ whole genome shotgun (WGS) entry which is preliminary data.</text>
</comment>
<gene>
    <name evidence="3" type="ORF">EGW08_001233</name>
</gene>
<sequence length="580" mass="62382">MADNFKFASRRSVVLGRNGCVASSNPLASQIGLDILKKGGNAADAAVAVAAALNVTEPMSTGLGGDAFCMFYDNKTKTVKGLNGSGRCPQSLSLERLKSEGFDESHPLPPGHAHTVTVPGAASAWVDTVSKYGSGKLTLKEILQPAIELAENGFPVHELAAVFWEKGAGVLQWHKNVHGKEMLLNGEAPKHGDIMYNPFLANTLKELALHGKAGFYTGRVSDAIVQVVQQHGGILTPQDMATHTANEVEPISTVYRGCRVWELPPNGQGMAALIALNILEGLDLKTMGHNSVEYIHHVAESLRLAFADTLQFCADPEHAKPPLDRLLSKDYATQRRNMIRNDRVIPSSSLLTNDSDLSVGTDTVYFTATDSEGNACSFTNSNFMGFGTGLVPEGCGFTLQNRGFGFSLDPTHRNALAPGKRPYHTIIPAMVTSPDTNELLMSYGVMGGYMQPQGHVQVLLNMLEFGLDPQKALDAPRFTLGKGKENIHKPKTLLESLSLEEGIPESVKQSLATLGHNVEIVSGHERALFGRGQVISRGSSWWQFSDTGGEGGINYRGVTSKEVVYWAGSDPRADGLVAAF</sequence>
<evidence type="ECO:0000313" key="4">
    <source>
        <dbReference type="Proteomes" id="UP000271974"/>
    </source>
</evidence>
<evidence type="ECO:0000256" key="2">
    <source>
        <dbReference type="PIRSR" id="PIRSR600101-2"/>
    </source>
</evidence>
<dbReference type="InterPro" id="IPR043137">
    <property type="entry name" value="GGT_ssub_C"/>
</dbReference>
<dbReference type="Gene3D" id="3.60.20.40">
    <property type="match status" value="1"/>
</dbReference>
<evidence type="ECO:0008006" key="5">
    <source>
        <dbReference type="Google" id="ProtNLM"/>
    </source>
</evidence>
<dbReference type="GO" id="GO:0006751">
    <property type="term" value="P:glutathione catabolic process"/>
    <property type="evidence" value="ECO:0007669"/>
    <property type="project" value="InterPro"/>
</dbReference>
<dbReference type="InterPro" id="IPR000101">
    <property type="entry name" value="GGT_peptidase"/>
</dbReference>